<evidence type="ECO:0000313" key="9">
    <source>
        <dbReference type="EMBL" id="NJC72923.1"/>
    </source>
</evidence>
<evidence type="ECO:0000256" key="7">
    <source>
        <dbReference type="RuleBase" id="RU363032"/>
    </source>
</evidence>
<evidence type="ECO:0000256" key="3">
    <source>
        <dbReference type="ARBA" id="ARBA00022475"/>
    </source>
</evidence>
<dbReference type="RefSeq" id="WP_167927834.1">
    <property type="nucleotide sequence ID" value="NZ_JAATVY010000023.1"/>
</dbReference>
<protein>
    <submittedName>
        <fullName evidence="9">ABC transporter permease</fullName>
    </submittedName>
</protein>
<evidence type="ECO:0000256" key="4">
    <source>
        <dbReference type="ARBA" id="ARBA00022692"/>
    </source>
</evidence>
<dbReference type="CDD" id="cd06261">
    <property type="entry name" value="TM_PBP2"/>
    <property type="match status" value="1"/>
</dbReference>
<proteinExistence type="inferred from homology"/>
<dbReference type="InterPro" id="IPR035906">
    <property type="entry name" value="MetI-like_sf"/>
</dbReference>
<feature type="transmembrane region" description="Helical" evidence="7">
    <location>
        <begin position="282"/>
        <end position="308"/>
    </location>
</feature>
<feature type="domain" description="ABC transmembrane type-1" evidence="8">
    <location>
        <begin position="95"/>
        <end position="301"/>
    </location>
</feature>
<feature type="transmembrane region" description="Helical" evidence="7">
    <location>
        <begin position="99"/>
        <end position="122"/>
    </location>
</feature>
<feature type="transmembrane region" description="Helical" evidence="7">
    <location>
        <begin position="182"/>
        <end position="201"/>
    </location>
</feature>
<evidence type="ECO:0000259" key="8">
    <source>
        <dbReference type="PROSITE" id="PS50928"/>
    </source>
</evidence>
<dbReference type="PANTHER" id="PTHR43163">
    <property type="entry name" value="DIPEPTIDE TRANSPORT SYSTEM PERMEASE PROTEIN DPPB-RELATED"/>
    <property type="match status" value="1"/>
</dbReference>
<accession>A0ABX0Y663</accession>
<dbReference type="EMBL" id="JAATVY010000023">
    <property type="protein sequence ID" value="NJC72923.1"/>
    <property type="molecule type" value="Genomic_DNA"/>
</dbReference>
<gene>
    <name evidence="9" type="ORF">HC031_24865</name>
</gene>
<comment type="caution">
    <text evidence="9">The sequence shown here is derived from an EMBL/GenBank/DDBJ whole genome shotgun (WGS) entry which is preliminary data.</text>
</comment>
<keyword evidence="10" id="KW-1185">Reference proteome</keyword>
<sequence>MGSYVIRRLLQFVPVILLASVAVWALIYAVPGNPADALVGPDATPQAVAAAKVRLGLDRPVVEQYFIWLGHALHLDLGHSAISGQPVTELMASRIPASIQLAVFSMVIGLVLAFPLGIASALKPRSVLTKAINLYQAVALAVPTFWVGILLIIGLAIRVHLFPSISNYVPFWADPVGAFKNTFMPALCLGTFISGIIARFVTASLRQSMSQDYIRTARAKGVPEYGVISRHALRNALLPTVTIVGLQVGSFLGGTVVTEVVFSYPGLGRMIYSAVTSRDYPVIQGAVLFIVVAFLAINLVVDVLYAYLDPRVQLR</sequence>
<organism evidence="9 10">
    <name type="scientific">Planosporangium thailandense</name>
    <dbReference type="NCBI Taxonomy" id="765197"/>
    <lineage>
        <taxon>Bacteria</taxon>
        <taxon>Bacillati</taxon>
        <taxon>Actinomycetota</taxon>
        <taxon>Actinomycetes</taxon>
        <taxon>Micromonosporales</taxon>
        <taxon>Micromonosporaceae</taxon>
        <taxon>Planosporangium</taxon>
    </lineage>
</organism>
<feature type="transmembrane region" description="Helical" evidence="7">
    <location>
        <begin position="236"/>
        <end position="262"/>
    </location>
</feature>
<dbReference type="PROSITE" id="PS50928">
    <property type="entry name" value="ABC_TM1"/>
    <property type="match status" value="1"/>
</dbReference>
<dbReference type="Gene3D" id="1.10.3720.10">
    <property type="entry name" value="MetI-like"/>
    <property type="match status" value="1"/>
</dbReference>
<evidence type="ECO:0000313" key="10">
    <source>
        <dbReference type="Proteomes" id="UP000722989"/>
    </source>
</evidence>
<evidence type="ECO:0000256" key="2">
    <source>
        <dbReference type="ARBA" id="ARBA00022448"/>
    </source>
</evidence>
<reference evidence="9 10" key="1">
    <citation type="submission" date="2020-03" db="EMBL/GenBank/DDBJ databases">
        <title>WGS of the type strain of Planosporangium spp.</title>
        <authorList>
            <person name="Thawai C."/>
        </authorList>
    </citation>
    <scope>NUCLEOTIDE SEQUENCE [LARGE SCALE GENOMIC DNA]</scope>
    <source>
        <strain evidence="9 10">TBRC 5610</strain>
    </source>
</reference>
<comment type="similarity">
    <text evidence="7">Belongs to the binding-protein-dependent transport system permease family.</text>
</comment>
<comment type="subcellular location">
    <subcellularLocation>
        <location evidence="1 7">Cell membrane</location>
        <topology evidence="1 7">Multi-pass membrane protein</topology>
    </subcellularLocation>
</comment>
<dbReference type="Pfam" id="PF00528">
    <property type="entry name" value="BPD_transp_1"/>
    <property type="match status" value="1"/>
</dbReference>
<dbReference type="Proteomes" id="UP000722989">
    <property type="component" value="Unassembled WGS sequence"/>
</dbReference>
<keyword evidence="4 7" id="KW-0812">Transmembrane</keyword>
<dbReference type="SUPFAM" id="SSF161098">
    <property type="entry name" value="MetI-like"/>
    <property type="match status" value="1"/>
</dbReference>
<dbReference type="Pfam" id="PF19300">
    <property type="entry name" value="BPD_transp_1_N"/>
    <property type="match status" value="1"/>
</dbReference>
<feature type="transmembrane region" description="Helical" evidence="7">
    <location>
        <begin position="12"/>
        <end position="30"/>
    </location>
</feature>
<keyword evidence="6 7" id="KW-0472">Membrane</keyword>
<name>A0ABX0Y663_9ACTN</name>
<feature type="transmembrane region" description="Helical" evidence="7">
    <location>
        <begin position="134"/>
        <end position="162"/>
    </location>
</feature>
<dbReference type="PANTHER" id="PTHR43163:SF6">
    <property type="entry name" value="DIPEPTIDE TRANSPORT SYSTEM PERMEASE PROTEIN DPPB-RELATED"/>
    <property type="match status" value="1"/>
</dbReference>
<keyword evidence="2 7" id="KW-0813">Transport</keyword>
<keyword evidence="5 7" id="KW-1133">Transmembrane helix</keyword>
<keyword evidence="3" id="KW-1003">Cell membrane</keyword>
<evidence type="ECO:0000256" key="6">
    <source>
        <dbReference type="ARBA" id="ARBA00023136"/>
    </source>
</evidence>
<evidence type="ECO:0000256" key="5">
    <source>
        <dbReference type="ARBA" id="ARBA00022989"/>
    </source>
</evidence>
<dbReference type="InterPro" id="IPR000515">
    <property type="entry name" value="MetI-like"/>
</dbReference>
<dbReference type="InterPro" id="IPR045621">
    <property type="entry name" value="BPD_transp_1_N"/>
</dbReference>
<evidence type="ECO:0000256" key="1">
    <source>
        <dbReference type="ARBA" id="ARBA00004651"/>
    </source>
</evidence>